<dbReference type="GeneID" id="106904786"/>
<evidence type="ECO:0000259" key="10">
    <source>
        <dbReference type="PROSITE" id="PS51722"/>
    </source>
</evidence>
<dbReference type="Ensembl" id="ENSPMET00000030115.1">
    <property type="protein sequence ID" value="ENSPMEP00000020477.1"/>
    <property type="gene ID" value="ENSPMEG00000023603.1"/>
</dbReference>
<dbReference type="KEGG" id="pmei:106933323"/>
<dbReference type="GO" id="GO:0097177">
    <property type="term" value="F:mitochondrial ribosome binding"/>
    <property type="evidence" value="ECO:0007669"/>
    <property type="project" value="TreeGrafter"/>
</dbReference>
<dbReference type="InterPro" id="IPR035647">
    <property type="entry name" value="EFG_III/V"/>
</dbReference>
<dbReference type="InterPro" id="IPR000640">
    <property type="entry name" value="EFG_V-like"/>
</dbReference>
<dbReference type="OrthoDB" id="1074at2759"/>
<dbReference type="Pfam" id="PF06421">
    <property type="entry name" value="LepA_C"/>
    <property type="match status" value="1"/>
</dbReference>
<dbReference type="GO" id="GO:0005759">
    <property type="term" value="C:mitochondrial matrix"/>
    <property type="evidence" value="ECO:0007669"/>
    <property type="project" value="UniProtKB-UniRule"/>
</dbReference>
<dbReference type="GO" id="GO:0005525">
    <property type="term" value="F:GTP binding"/>
    <property type="evidence" value="ECO:0007669"/>
    <property type="project" value="UniProtKB-UniRule"/>
</dbReference>
<dbReference type="FunFam" id="3.40.50.300:FF:000078">
    <property type="entry name" value="Elongation factor 4"/>
    <property type="match status" value="1"/>
</dbReference>
<dbReference type="HAMAP" id="MF_00071">
    <property type="entry name" value="LepA"/>
    <property type="match status" value="1"/>
</dbReference>
<dbReference type="GeneID" id="106933323"/>
<dbReference type="PROSITE" id="PS51722">
    <property type="entry name" value="G_TR_2"/>
    <property type="match status" value="1"/>
</dbReference>
<evidence type="ECO:0000256" key="7">
    <source>
        <dbReference type="ARBA" id="ARBA00023136"/>
    </source>
</evidence>
<dbReference type="FunFam" id="3.30.70.2570:FF:000001">
    <property type="entry name" value="Translation factor GUF1, mitochondrial"/>
    <property type="match status" value="1"/>
</dbReference>
<organism evidence="11 12">
    <name type="scientific">Poecilia mexicana</name>
    <dbReference type="NCBI Taxonomy" id="48701"/>
    <lineage>
        <taxon>Eukaryota</taxon>
        <taxon>Metazoa</taxon>
        <taxon>Chordata</taxon>
        <taxon>Craniata</taxon>
        <taxon>Vertebrata</taxon>
        <taxon>Euteleostomi</taxon>
        <taxon>Actinopterygii</taxon>
        <taxon>Neopterygii</taxon>
        <taxon>Teleostei</taxon>
        <taxon>Neoteleostei</taxon>
        <taxon>Acanthomorphata</taxon>
        <taxon>Ovalentaria</taxon>
        <taxon>Atherinomorphae</taxon>
        <taxon>Cyprinodontiformes</taxon>
        <taxon>Poeciliidae</taxon>
        <taxon>Poeciliinae</taxon>
        <taxon>Poecilia</taxon>
    </lineage>
</organism>
<sequence>MTYFLVKQLCDISLLGRVLPFKVCRRKIPSYNICYRVLRHCLVKSLPVLSSSFRSLSTQPAKDAVDLSKFPVDKIRNFCIIAHIDHGKSTLADRLLEMTGAIAKTEKNKQVLDKLQVERERGITVKAQTASLFYSHDGQEYLLNLIDTPGHVDFSYEVSRSLSACQGVLLIIDANQGIQAQTVANFYLAFEAQLAIIPVINKIDLKNADPERVESQIEKVFDIPREECIRISAKLGTNVEAVLQAVVKRIPHPGGSVDDPFKALVFDSNFDHYRGVVANIAVIGGRVKKGDNIVSAHLSKTYEVNELGLLRPEEHATQKLFAGQVGYIIAGMKDVKEAQIGDTLYRHDHPVQALPGFKPAKAMVFAGMYPMDQSEYPALRSAIERLTLNDSSVTVQRDSSLALGAGWRLGFLGLLHMEVFNQRLEQEYNASVIVTSPTVPYKAILSSAKLIKEHGGEEVTIVNPAQFPDRSVVLEYLEPMVLGTILAPDAYTGKIMSLCLSRRGVQKSMVYIDEQRVMLKYLFPLNEIVVDFYDLLKSMSSGYASFDYENADYQAADLIKMDILLNGRPVEELTTIVHRERAYSTGKAMCERLKESIPRQMFEIAIQAAIGSKVIARETVKAFRKNVLAKCYGGDITRKMKLLKRQAEGKKKMRRVGNVDVPKDAFISVLKRKEK</sequence>
<dbReference type="InterPro" id="IPR038363">
    <property type="entry name" value="LepA_C_sf"/>
</dbReference>
<dbReference type="CDD" id="cd01890">
    <property type="entry name" value="LepA"/>
    <property type="match status" value="1"/>
</dbReference>
<feature type="binding site" evidence="9">
    <location>
        <begin position="82"/>
        <end position="89"/>
    </location>
    <ligand>
        <name>GTP</name>
        <dbReference type="ChEBI" id="CHEBI:37565"/>
    </ligand>
</feature>
<dbReference type="PANTHER" id="PTHR43512:SF7">
    <property type="entry name" value="TRANSLATION FACTOR GUF1, MITOCHONDRIAL"/>
    <property type="match status" value="1"/>
</dbReference>
<dbReference type="InterPro" id="IPR031157">
    <property type="entry name" value="G_TR_CS"/>
</dbReference>
<evidence type="ECO:0000256" key="4">
    <source>
        <dbReference type="ARBA" id="ARBA00022801"/>
    </source>
</evidence>
<dbReference type="InterPro" id="IPR004161">
    <property type="entry name" value="EFTu-like_2"/>
</dbReference>
<dbReference type="GO" id="GO:0003924">
    <property type="term" value="F:GTPase activity"/>
    <property type="evidence" value="ECO:0007669"/>
    <property type="project" value="UniProtKB-UniRule"/>
</dbReference>
<accession>A0A3B3XZF0</accession>
<evidence type="ECO:0000256" key="6">
    <source>
        <dbReference type="ARBA" id="ARBA00023134"/>
    </source>
</evidence>
<dbReference type="SUPFAM" id="SSF54980">
    <property type="entry name" value="EF-G C-terminal domain-like"/>
    <property type="match status" value="2"/>
</dbReference>
<evidence type="ECO:0000256" key="9">
    <source>
        <dbReference type="HAMAP-Rule" id="MF_03137"/>
    </source>
</evidence>
<dbReference type="InterPro" id="IPR035654">
    <property type="entry name" value="LepA_IV"/>
</dbReference>
<dbReference type="InterPro" id="IPR027417">
    <property type="entry name" value="P-loop_NTPase"/>
</dbReference>
<dbReference type="SUPFAM" id="SSF52540">
    <property type="entry name" value="P-loop containing nucleoside triphosphate hydrolases"/>
    <property type="match status" value="1"/>
</dbReference>
<dbReference type="Pfam" id="PF00009">
    <property type="entry name" value="GTP_EFTU"/>
    <property type="match status" value="1"/>
</dbReference>
<dbReference type="InterPro" id="IPR005225">
    <property type="entry name" value="Small_GTP-bd"/>
</dbReference>
<proteinExistence type="inferred from homology"/>
<comment type="function">
    <text evidence="9">Promotes mitochondrial protein synthesis. May act as a fidelity factor of the translation reaction, by catalyzing a one-codon backward translocation of tRNAs on improperly translocated ribosomes. Binds to mitochondrial ribosomes in a GTP-dependent manner.</text>
</comment>
<protein>
    <recommendedName>
        <fullName evidence="10">Tr-type G domain-containing protein</fullName>
    </recommendedName>
</protein>
<evidence type="ECO:0000256" key="1">
    <source>
        <dbReference type="ARBA" id="ARBA00005454"/>
    </source>
</evidence>
<comment type="similarity">
    <text evidence="9">Belongs to the GTP-binding elongation factor family. LepA subfamily.</text>
</comment>
<dbReference type="AlphaFoldDB" id="A0A3B3XZF0"/>
<feature type="binding site" evidence="9">
    <location>
        <begin position="147"/>
        <end position="151"/>
    </location>
    <ligand>
        <name>GTP</name>
        <dbReference type="ChEBI" id="CHEBI:37565"/>
    </ligand>
</feature>
<dbReference type="GO" id="GO:0006412">
    <property type="term" value="P:translation"/>
    <property type="evidence" value="ECO:0007669"/>
    <property type="project" value="UniProtKB-KW"/>
</dbReference>
<dbReference type="KEGG" id="pmei:106904786"/>
<dbReference type="NCBIfam" id="TIGR00231">
    <property type="entry name" value="small_GTP"/>
    <property type="match status" value="1"/>
</dbReference>
<dbReference type="InterPro" id="IPR000795">
    <property type="entry name" value="T_Tr_GTP-bd_dom"/>
</dbReference>
<dbReference type="PROSITE" id="PS00301">
    <property type="entry name" value="G_TR_1"/>
    <property type="match status" value="1"/>
</dbReference>
<dbReference type="GO" id="GO:0005743">
    <property type="term" value="C:mitochondrial inner membrane"/>
    <property type="evidence" value="ECO:0007669"/>
    <property type="project" value="UniProtKB-SubCell"/>
</dbReference>
<dbReference type="Gene3D" id="3.30.70.240">
    <property type="match status" value="1"/>
</dbReference>
<keyword evidence="5 9" id="KW-0496">Mitochondrion</keyword>
<reference evidence="11" key="2">
    <citation type="submission" date="2025-09" db="UniProtKB">
        <authorList>
            <consortium name="Ensembl"/>
        </authorList>
    </citation>
    <scope>IDENTIFICATION</scope>
</reference>
<dbReference type="SUPFAM" id="SSF50447">
    <property type="entry name" value="Translation proteins"/>
    <property type="match status" value="1"/>
</dbReference>
<keyword evidence="7 9" id="KW-0472">Membrane</keyword>
<keyword evidence="2 9" id="KW-0547">Nucleotide-binding</keyword>
<comment type="catalytic activity">
    <reaction evidence="9">
        <text>GTP + H2O = GDP + phosphate + H(+)</text>
        <dbReference type="Rhea" id="RHEA:19669"/>
        <dbReference type="ChEBI" id="CHEBI:15377"/>
        <dbReference type="ChEBI" id="CHEBI:15378"/>
        <dbReference type="ChEBI" id="CHEBI:37565"/>
        <dbReference type="ChEBI" id="CHEBI:43474"/>
        <dbReference type="ChEBI" id="CHEBI:58189"/>
        <dbReference type="EC" id="3.6.5.n1"/>
    </reaction>
</comment>
<dbReference type="InterPro" id="IPR009000">
    <property type="entry name" value="Transl_B-barrel_sf"/>
</dbReference>
<keyword evidence="6 9" id="KW-0342">GTP-binding</keyword>
<dbReference type="Gene3D" id="3.30.70.870">
    <property type="entry name" value="Elongation Factor G (Translational Gtpase), domain 3"/>
    <property type="match status" value="1"/>
</dbReference>
<name>A0A3B3XZF0_9TELE</name>
<dbReference type="FunFam" id="3.30.70.240:FF:000007">
    <property type="entry name" value="Translation factor GUF1, mitochondrial"/>
    <property type="match status" value="1"/>
</dbReference>
<keyword evidence="4 9" id="KW-0378">Hydrolase</keyword>
<dbReference type="STRING" id="48701.ENSPMEP00000020477"/>
<dbReference type="PANTHER" id="PTHR43512">
    <property type="entry name" value="TRANSLATION FACTOR GUF1-RELATED"/>
    <property type="match status" value="1"/>
</dbReference>
<dbReference type="Gene3D" id="3.40.50.300">
    <property type="entry name" value="P-loop containing nucleotide triphosphate hydrolases"/>
    <property type="match status" value="1"/>
</dbReference>
<dbReference type="RefSeq" id="XP_014867975.1">
    <property type="nucleotide sequence ID" value="XM_015012489.1"/>
</dbReference>
<dbReference type="FunFam" id="3.30.70.870:FF:000004">
    <property type="entry name" value="Translation factor GUF1, mitochondrial"/>
    <property type="match status" value="1"/>
</dbReference>
<dbReference type="NCBIfam" id="TIGR01393">
    <property type="entry name" value="lepA"/>
    <property type="match status" value="1"/>
</dbReference>
<dbReference type="Proteomes" id="UP000261480">
    <property type="component" value="Unplaced"/>
</dbReference>
<dbReference type="CDD" id="cd03699">
    <property type="entry name" value="EF4_II"/>
    <property type="match status" value="1"/>
</dbReference>
<dbReference type="GO" id="GO:0045727">
    <property type="term" value="P:positive regulation of translation"/>
    <property type="evidence" value="ECO:0007669"/>
    <property type="project" value="UniProtKB-UniRule"/>
</dbReference>
<reference evidence="11" key="1">
    <citation type="submission" date="2025-08" db="UniProtKB">
        <authorList>
            <consortium name="Ensembl"/>
        </authorList>
    </citation>
    <scope>IDENTIFICATION</scope>
</reference>
<keyword evidence="9" id="KW-0648">Protein biosynthesis</keyword>
<feature type="domain" description="Tr-type G" evidence="10">
    <location>
        <begin position="73"/>
        <end position="254"/>
    </location>
</feature>
<keyword evidence="3 9" id="KW-0999">Mitochondrion inner membrane</keyword>
<dbReference type="InterPro" id="IPR013842">
    <property type="entry name" value="LepA_CTD"/>
</dbReference>
<dbReference type="FunFam" id="2.40.30.10:FF:000015">
    <property type="entry name" value="Translation factor GUF1, mitochondrial"/>
    <property type="match status" value="1"/>
</dbReference>
<evidence type="ECO:0000256" key="8">
    <source>
        <dbReference type="ARBA" id="ARBA00049117"/>
    </source>
</evidence>
<comment type="subcellular location">
    <subcellularLocation>
        <location evidence="9">Mitochondrion inner membrane</location>
        <topology evidence="9">Peripheral membrane protein</topology>
        <orientation evidence="9">Matrix side</orientation>
    </subcellularLocation>
</comment>
<evidence type="ECO:0000313" key="11">
    <source>
        <dbReference type="Ensembl" id="ENSPMEP00000020477.1"/>
    </source>
</evidence>
<dbReference type="PRINTS" id="PR00315">
    <property type="entry name" value="ELONGATNFCT"/>
</dbReference>
<keyword evidence="12" id="KW-1185">Reference proteome</keyword>
<evidence type="ECO:0000256" key="2">
    <source>
        <dbReference type="ARBA" id="ARBA00022741"/>
    </source>
</evidence>
<evidence type="ECO:0000256" key="5">
    <source>
        <dbReference type="ARBA" id="ARBA00023128"/>
    </source>
</evidence>
<comment type="catalytic activity">
    <reaction evidence="8">
        <text>GTP + H2O = GDP + phosphate + H(+)</text>
        <dbReference type="Rhea" id="RHEA:19669"/>
        <dbReference type="ChEBI" id="CHEBI:15377"/>
        <dbReference type="ChEBI" id="CHEBI:15378"/>
        <dbReference type="ChEBI" id="CHEBI:37565"/>
        <dbReference type="ChEBI" id="CHEBI:43474"/>
        <dbReference type="ChEBI" id="CHEBI:58189"/>
    </reaction>
    <physiologicalReaction direction="left-to-right" evidence="8">
        <dbReference type="Rhea" id="RHEA:19670"/>
    </physiologicalReaction>
</comment>
<comment type="similarity">
    <text evidence="1">Belongs to the TRAFAC class translation factor GTPase superfamily. Classic translation factor GTPase family. LepA subfamily.</text>
</comment>
<evidence type="ECO:0000256" key="3">
    <source>
        <dbReference type="ARBA" id="ARBA00022792"/>
    </source>
</evidence>
<dbReference type="Pfam" id="PF00679">
    <property type="entry name" value="EFG_C"/>
    <property type="match status" value="1"/>
</dbReference>
<feature type="binding site" evidence="9">
    <location>
        <begin position="201"/>
        <end position="204"/>
    </location>
    <ligand>
        <name>GTP</name>
        <dbReference type="ChEBI" id="CHEBI:37565"/>
    </ligand>
</feature>
<evidence type="ECO:0000313" key="12">
    <source>
        <dbReference type="Proteomes" id="UP000261480"/>
    </source>
</evidence>
<dbReference type="Pfam" id="PF03144">
    <property type="entry name" value="GTP_EFTU_D2"/>
    <property type="match status" value="1"/>
</dbReference>
<dbReference type="RefSeq" id="XP_014824735.1">
    <property type="nucleotide sequence ID" value="XM_014969249.1"/>
</dbReference>
<dbReference type="CDD" id="cd16260">
    <property type="entry name" value="EF4_III"/>
    <property type="match status" value="1"/>
</dbReference>
<dbReference type="Gene3D" id="3.30.70.2570">
    <property type="entry name" value="Elongation factor 4, C-terminal domain"/>
    <property type="match status" value="1"/>
</dbReference>
<dbReference type="Gene3D" id="2.40.30.10">
    <property type="entry name" value="Translation factors"/>
    <property type="match status" value="1"/>
</dbReference>
<dbReference type="CDD" id="cd03709">
    <property type="entry name" value="lepA_C"/>
    <property type="match status" value="1"/>
</dbReference>
<dbReference type="InterPro" id="IPR006297">
    <property type="entry name" value="EF-4"/>
</dbReference>